<gene>
    <name evidence="2" type="ORF">BCR44DRAFT_333632</name>
</gene>
<comment type="caution">
    <text evidence="2">The sequence shown here is derived from an EMBL/GenBank/DDBJ whole genome shotgun (WGS) entry which is preliminary data.</text>
</comment>
<name>A0A1Y2I4T2_9FUNG</name>
<evidence type="ECO:0000313" key="3">
    <source>
        <dbReference type="Proteomes" id="UP000193411"/>
    </source>
</evidence>
<dbReference type="AlphaFoldDB" id="A0A1Y2I4T2"/>
<evidence type="ECO:0000313" key="2">
    <source>
        <dbReference type="EMBL" id="ORZ41083.1"/>
    </source>
</evidence>
<proteinExistence type="predicted"/>
<evidence type="ECO:0000256" key="1">
    <source>
        <dbReference type="SAM" id="MobiDB-lite"/>
    </source>
</evidence>
<reference evidence="2 3" key="1">
    <citation type="submission" date="2016-07" db="EMBL/GenBank/DDBJ databases">
        <title>Pervasive Adenine N6-methylation of Active Genes in Fungi.</title>
        <authorList>
            <consortium name="DOE Joint Genome Institute"/>
            <person name="Mondo S.J."/>
            <person name="Dannebaum R.O."/>
            <person name="Kuo R.C."/>
            <person name="Labutti K."/>
            <person name="Haridas S."/>
            <person name="Kuo A."/>
            <person name="Salamov A."/>
            <person name="Ahrendt S.R."/>
            <person name="Lipzen A."/>
            <person name="Sullivan W."/>
            <person name="Andreopoulos W.B."/>
            <person name="Clum A."/>
            <person name="Lindquist E."/>
            <person name="Daum C."/>
            <person name="Ramamoorthy G.K."/>
            <person name="Gryganskyi A."/>
            <person name="Culley D."/>
            <person name="Magnuson J.K."/>
            <person name="James T.Y."/>
            <person name="O'Malley M.A."/>
            <person name="Stajich J.E."/>
            <person name="Spatafora J.W."/>
            <person name="Visel A."/>
            <person name="Grigoriev I.V."/>
        </authorList>
    </citation>
    <scope>NUCLEOTIDE SEQUENCE [LARGE SCALE GENOMIC DNA]</scope>
    <source>
        <strain evidence="2 3">PL171</strain>
    </source>
</reference>
<keyword evidence="3" id="KW-1185">Reference proteome</keyword>
<sequence>MHLDQGPLDLGPVLSANSPIPVPGPFAPIAPIGAWTHVDAADARAALAAVRELKRIRAAMRALDARLLALSQHALEMVPEHKRPKPKAIADPAHADAEAALSSEPTMPSSETTPSTVPSSGVTTTPTTTTLAPSSSVPGSDASDVVMVSSDVDLAAPKPPVCGCPIKIDEAEGRVVKWCERVKCSKHGMWRKVFKARLEMERVKLVRCLYSSSILISCLRRC</sequence>
<dbReference type="EMBL" id="MCFL01000002">
    <property type="protein sequence ID" value="ORZ41083.1"/>
    <property type="molecule type" value="Genomic_DNA"/>
</dbReference>
<accession>A0A1Y2I4T2</accession>
<feature type="region of interest" description="Disordered" evidence="1">
    <location>
        <begin position="96"/>
        <end position="142"/>
    </location>
</feature>
<dbReference type="Proteomes" id="UP000193411">
    <property type="component" value="Unassembled WGS sequence"/>
</dbReference>
<protein>
    <submittedName>
        <fullName evidence="2">Uncharacterized protein</fullName>
    </submittedName>
</protein>
<organism evidence="2 3">
    <name type="scientific">Catenaria anguillulae PL171</name>
    <dbReference type="NCBI Taxonomy" id="765915"/>
    <lineage>
        <taxon>Eukaryota</taxon>
        <taxon>Fungi</taxon>
        <taxon>Fungi incertae sedis</taxon>
        <taxon>Blastocladiomycota</taxon>
        <taxon>Blastocladiomycetes</taxon>
        <taxon>Blastocladiales</taxon>
        <taxon>Catenariaceae</taxon>
        <taxon>Catenaria</taxon>
    </lineage>
</organism>